<accession>A0A9Q3W7M8</accession>
<keyword evidence="2" id="KW-1185">Reference proteome</keyword>
<evidence type="ECO:0000313" key="2">
    <source>
        <dbReference type="Proteomes" id="UP001107961"/>
    </source>
</evidence>
<comment type="caution">
    <text evidence="1">The sequence shown here is derived from an EMBL/GenBank/DDBJ whole genome shotgun (WGS) entry which is preliminary data.</text>
</comment>
<dbReference type="RefSeq" id="WP_080530684.1">
    <property type="nucleotide sequence ID" value="NZ_CBDDTQ010000001.1"/>
</dbReference>
<name>A0A9Q3W7M8_9GAMM</name>
<proteinExistence type="predicted"/>
<dbReference type="EMBL" id="JAJVKT010000024">
    <property type="protein sequence ID" value="MCE7510445.1"/>
    <property type="molecule type" value="Genomic_DNA"/>
</dbReference>
<reference evidence="1" key="1">
    <citation type="submission" date="2022-01" db="EMBL/GenBank/DDBJ databases">
        <authorList>
            <person name="Karlyshev A.V."/>
            <person name="Jaspars M."/>
        </authorList>
    </citation>
    <scope>NUCLEOTIDE SEQUENCE</scope>
    <source>
        <strain evidence="1">AGSA3-2</strain>
    </source>
</reference>
<dbReference type="KEGG" id="axe:P40_07010"/>
<sequence>MKVVLSEIEAGFSIWGRLQRLWEKARPEKPVPDIVEKFLMVFQTHGVYGNQIPRFFGHGLSIADIQVREKLLEKIDDRMLDDVCDLLAVRREWFDGASDKIYPTHDFYKNPKGFGLLIENIISKNARNRLSGCLLAVEDSKYPDPALLILQEEIGGIGEVPIYRFHICNNWSFSYWRSRADLVACIAQAENNGVYIHGVYQDRAYIKRLGGGLELLGWKDEGVHGIRGKIWYPEDMLYDPELYLKNVGSFDGGAELVLALERWLKWADLGLMKTENIPDPSIDRFQEKLEEICR</sequence>
<protein>
    <submittedName>
        <fullName evidence="1">Uncharacterized protein</fullName>
    </submittedName>
</protein>
<dbReference type="Proteomes" id="UP001107961">
    <property type="component" value="Unassembled WGS sequence"/>
</dbReference>
<organism evidence="1 2">
    <name type="scientific">Alloalcanivorax xenomutans</name>
    <dbReference type="NCBI Taxonomy" id="1094342"/>
    <lineage>
        <taxon>Bacteria</taxon>
        <taxon>Pseudomonadati</taxon>
        <taxon>Pseudomonadota</taxon>
        <taxon>Gammaproteobacteria</taxon>
        <taxon>Oceanospirillales</taxon>
        <taxon>Alcanivoracaceae</taxon>
        <taxon>Alloalcanivorax</taxon>
    </lineage>
</organism>
<dbReference type="AlphaFoldDB" id="A0A9Q3W7M8"/>
<gene>
    <name evidence="1" type="ORF">LZG35_17540</name>
</gene>
<evidence type="ECO:0000313" key="1">
    <source>
        <dbReference type="EMBL" id="MCE7510445.1"/>
    </source>
</evidence>